<evidence type="ECO:0000313" key="2">
    <source>
        <dbReference type="EMBL" id="QXT64025.1"/>
    </source>
</evidence>
<evidence type="ECO:0000259" key="1">
    <source>
        <dbReference type="Pfam" id="PF09359"/>
    </source>
</evidence>
<reference evidence="2 3" key="1">
    <citation type="submission" date="2021-07" db="EMBL/GenBank/DDBJ databases">
        <title>complete genome sequencing of Tessaracoccus sp.J1M15.</title>
        <authorList>
            <person name="Bae J.-W."/>
            <person name="Kim D.-y."/>
        </authorList>
    </citation>
    <scope>NUCLEOTIDE SEQUENCE [LARGE SCALE GENOMIC DNA]</scope>
    <source>
        <strain evidence="2 3">J1M15</strain>
    </source>
</reference>
<protein>
    <submittedName>
        <fullName evidence="2">Polyphosphate polymerase domain-containing protein</fullName>
    </submittedName>
</protein>
<accession>A0ABX8SL60</accession>
<proteinExistence type="predicted"/>
<organism evidence="2 3">
    <name type="scientific">Tessaracoccus palaemonis</name>
    <dbReference type="NCBI Taxonomy" id="2829499"/>
    <lineage>
        <taxon>Bacteria</taxon>
        <taxon>Bacillati</taxon>
        <taxon>Actinomycetota</taxon>
        <taxon>Actinomycetes</taxon>
        <taxon>Propionibacteriales</taxon>
        <taxon>Propionibacteriaceae</taxon>
        <taxon>Tessaracoccus</taxon>
    </lineage>
</organism>
<dbReference type="CDD" id="cd07750">
    <property type="entry name" value="PolyPPase_VTC_like"/>
    <property type="match status" value="1"/>
</dbReference>
<gene>
    <name evidence="2" type="ORF">KDB89_06115</name>
</gene>
<dbReference type="RefSeq" id="WP_219083949.1">
    <property type="nucleotide sequence ID" value="NZ_CP079216.1"/>
</dbReference>
<feature type="domain" description="VTC" evidence="1">
    <location>
        <begin position="26"/>
        <end position="232"/>
    </location>
</feature>
<dbReference type="EMBL" id="CP079216">
    <property type="protein sequence ID" value="QXT64025.1"/>
    <property type="molecule type" value="Genomic_DNA"/>
</dbReference>
<keyword evidence="3" id="KW-1185">Reference proteome</keyword>
<dbReference type="Pfam" id="PF09359">
    <property type="entry name" value="VTC"/>
    <property type="match status" value="1"/>
</dbReference>
<name>A0ABX8SL60_9ACTN</name>
<dbReference type="Proteomes" id="UP000824504">
    <property type="component" value="Chromosome"/>
</dbReference>
<evidence type="ECO:0000313" key="3">
    <source>
        <dbReference type="Proteomes" id="UP000824504"/>
    </source>
</evidence>
<dbReference type="InterPro" id="IPR018966">
    <property type="entry name" value="VTC_domain"/>
</dbReference>
<sequence length="262" mass="29866">MFSLPLAAFPDVTLDELNENAEMLTRIDRKYVLDRDGADAFVRALDPRMRVLEIDGRRQSAYETVYFDTPDLLSYRMSAQSRRVRIKVRTRTYVESRTSFLEVKTRGGNDVTVKDRIGYQWIRRGALSEEGRAFASDAFDMLGQRAESADDLHVAITTRYRRATLLAPDDGRITIDTDLSWMLPDGRSLDLPDLVIVETKSRSAATDVDRLLWRARCRPQPISKFATGLAALRPELPHNRWARLLRGPFTPDTSKEQLCAAV</sequence>